<dbReference type="InterPro" id="IPR036968">
    <property type="entry name" value="Enolpyruvate_Tfrase_sf"/>
</dbReference>
<protein>
    <submittedName>
        <fullName evidence="1">Prephenate dehydrogenase</fullName>
    </submittedName>
</protein>
<dbReference type="AlphaFoldDB" id="F3FXK7"/>
<dbReference type="EMBL" id="AEAH01003071">
    <property type="protein sequence ID" value="EGH34949.1"/>
    <property type="molecule type" value="Genomic_DNA"/>
</dbReference>
<evidence type="ECO:0000313" key="2">
    <source>
        <dbReference type="Proteomes" id="UP000004471"/>
    </source>
</evidence>
<dbReference type="Gene3D" id="3.65.10.10">
    <property type="entry name" value="Enolpyruvate transferase domain"/>
    <property type="match status" value="1"/>
</dbReference>
<dbReference type="GO" id="GO:0016765">
    <property type="term" value="F:transferase activity, transferring alkyl or aryl (other than methyl) groups"/>
    <property type="evidence" value="ECO:0007669"/>
    <property type="project" value="InterPro"/>
</dbReference>
<comment type="caution">
    <text evidence="1">The sequence shown here is derived from an EMBL/GenBank/DDBJ whole genome shotgun (WGS) entry which is preliminary data.</text>
</comment>
<accession>F3FXK7</accession>
<name>F3FXK7_PSESX</name>
<dbReference type="SUPFAM" id="SSF55205">
    <property type="entry name" value="EPT/RTPC-like"/>
    <property type="match status" value="1"/>
</dbReference>
<organism evidence="1 2">
    <name type="scientific">Pseudomonas syringae pv. japonica str. M301072</name>
    <dbReference type="NCBI Taxonomy" id="629262"/>
    <lineage>
        <taxon>Bacteria</taxon>
        <taxon>Pseudomonadati</taxon>
        <taxon>Pseudomonadota</taxon>
        <taxon>Gammaproteobacteria</taxon>
        <taxon>Pseudomonadales</taxon>
        <taxon>Pseudomonadaceae</taxon>
        <taxon>Pseudomonas</taxon>
        <taxon>Pseudomonas syringae</taxon>
    </lineage>
</organism>
<dbReference type="InterPro" id="IPR013792">
    <property type="entry name" value="RNA3'P_cycl/enolpyr_Trfase_a/b"/>
</dbReference>
<feature type="non-terminal residue" evidence="1">
    <location>
        <position position="1"/>
    </location>
</feature>
<evidence type="ECO:0000313" key="1">
    <source>
        <dbReference type="EMBL" id="EGH34949.1"/>
    </source>
</evidence>
<sequence>RKLANETVADLHVRSARLKGADIPEALVPLALNAFPVLLVAAACAEGRTILRGAQALQADESECV</sequence>
<reference evidence="1 2" key="1">
    <citation type="journal article" date="2011" name="PLoS Pathog.">
        <title>Dynamic evolution of pathogenicity revealed by sequencing and comparative genomics of 19 Pseudomonas syringae isolates.</title>
        <authorList>
            <person name="Baltrus D.A."/>
            <person name="Nishimura M.T."/>
            <person name="Romanchuk A."/>
            <person name="Chang J.H."/>
            <person name="Mukhtar M.S."/>
            <person name="Cherkis K."/>
            <person name="Roach J."/>
            <person name="Grant S.R."/>
            <person name="Jones C.D."/>
            <person name="Dangl J.L."/>
        </authorList>
    </citation>
    <scope>NUCLEOTIDE SEQUENCE [LARGE SCALE GENOMIC DNA]</scope>
    <source>
        <strain evidence="2">M301072PT</strain>
    </source>
</reference>
<dbReference type="Proteomes" id="UP000004471">
    <property type="component" value="Unassembled WGS sequence"/>
</dbReference>
<proteinExistence type="predicted"/>
<gene>
    <name evidence="1" type="ORF">PSYJA_40605</name>
</gene>
<feature type="non-terminal residue" evidence="1">
    <location>
        <position position="65"/>
    </location>
</feature>